<accession>A0A9Q0I340</accession>
<feature type="transmembrane region" description="Helical" evidence="10">
    <location>
        <begin position="165"/>
        <end position="188"/>
    </location>
</feature>
<feature type="non-terminal residue" evidence="11">
    <location>
        <position position="410"/>
    </location>
</feature>
<evidence type="ECO:0000313" key="11">
    <source>
        <dbReference type="EMBL" id="KAJ3584094.1"/>
    </source>
</evidence>
<keyword evidence="5 10" id="KW-0472">Membrane</keyword>
<keyword evidence="7" id="KW-1015">Disulfide bond</keyword>
<dbReference type="EMBL" id="JANIIK010000119">
    <property type="protein sequence ID" value="KAJ3584094.1"/>
    <property type="molecule type" value="Genomic_DNA"/>
</dbReference>
<dbReference type="PROSITE" id="PS00610">
    <property type="entry name" value="NA_NEUROTRAN_SYMP_1"/>
    <property type="match status" value="1"/>
</dbReference>
<name>A0A9Q0I340_9TELE</name>
<dbReference type="PANTHER" id="PTHR11616:SF249">
    <property type="entry name" value="SOLUTE CARRIER FAMILY 6 MEMBER 22, TANDEM DUPLICATE 2 ISOFORM X2-RELATED"/>
    <property type="match status" value="1"/>
</dbReference>
<evidence type="ECO:0000256" key="5">
    <source>
        <dbReference type="ARBA" id="ARBA00023136"/>
    </source>
</evidence>
<dbReference type="SUPFAM" id="SSF161070">
    <property type="entry name" value="SNF-like"/>
    <property type="match status" value="2"/>
</dbReference>
<keyword evidence="4 10" id="KW-1133">Transmembrane helix</keyword>
<feature type="transmembrane region" description="Helical" evidence="10">
    <location>
        <begin position="357"/>
        <end position="381"/>
    </location>
</feature>
<comment type="caution">
    <text evidence="11">The sequence shown here is derived from an EMBL/GenBank/DDBJ whole genome shotgun (WGS) entry which is preliminary data.</text>
</comment>
<proteinExistence type="inferred from homology"/>
<feature type="transmembrane region" description="Helical" evidence="10">
    <location>
        <begin position="240"/>
        <end position="260"/>
    </location>
</feature>
<feature type="compositionally biased region" description="Polar residues" evidence="9">
    <location>
        <begin position="15"/>
        <end position="28"/>
    </location>
</feature>
<keyword evidence="12" id="KW-1185">Reference proteome</keyword>
<comment type="similarity">
    <text evidence="8">Belongs to the sodium:neurotransmitter symporter (SNF) (TC 2.A.22) family.</text>
</comment>
<dbReference type="OrthoDB" id="6581954at2759"/>
<keyword evidence="6" id="KW-0915">Sodium</keyword>
<keyword evidence="8" id="KW-0769">Symport</keyword>
<dbReference type="InterPro" id="IPR000175">
    <property type="entry name" value="Na/ntran_symport"/>
</dbReference>
<feature type="region of interest" description="Disordered" evidence="9">
    <location>
        <begin position="1"/>
        <end position="28"/>
    </location>
</feature>
<dbReference type="PROSITE" id="PS50267">
    <property type="entry name" value="NA_NEUROTRAN_SYMP_3"/>
    <property type="match status" value="1"/>
</dbReference>
<evidence type="ECO:0000256" key="2">
    <source>
        <dbReference type="ARBA" id="ARBA00022448"/>
    </source>
</evidence>
<dbReference type="AlphaFoldDB" id="A0A9Q0I340"/>
<feature type="transmembrane region" description="Helical" evidence="10">
    <location>
        <begin position="200"/>
        <end position="228"/>
    </location>
</feature>
<feature type="disulfide bond" evidence="7">
    <location>
        <begin position="113"/>
        <end position="122"/>
    </location>
</feature>
<dbReference type="InterPro" id="IPR037272">
    <property type="entry name" value="SNS_sf"/>
</dbReference>
<evidence type="ECO:0000256" key="8">
    <source>
        <dbReference type="RuleBase" id="RU003732"/>
    </source>
</evidence>
<gene>
    <name evidence="11" type="ORF">NHX12_014590</name>
</gene>
<dbReference type="PRINTS" id="PR00176">
    <property type="entry name" value="NANEUSMPORT"/>
</dbReference>
<dbReference type="Pfam" id="PF00209">
    <property type="entry name" value="SNF"/>
    <property type="match status" value="2"/>
</dbReference>
<reference evidence="11" key="1">
    <citation type="submission" date="2022-07" db="EMBL/GenBank/DDBJ databases">
        <title>Chromosome-level genome of Muraenolepis orangiensis.</title>
        <authorList>
            <person name="Kim J."/>
        </authorList>
    </citation>
    <scope>NUCLEOTIDE SEQUENCE</scope>
    <source>
        <strain evidence="11">KU_S4_2022</strain>
        <tissue evidence="11">Muscle</tissue>
    </source>
</reference>
<dbReference type="GO" id="GO:0046872">
    <property type="term" value="F:metal ion binding"/>
    <property type="evidence" value="ECO:0007669"/>
    <property type="project" value="UniProtKB-KW"/>
</dbReference>
<dbReference type="GO" id="GO:0005886">
    <property type="term" value="C:plasma membrane"/>
    <property type="evidence" value="ECO:0007669"/>
    <property type="project" value="TreeGrafter"/>
</dbReference>
<evidence type="ECO:0000256" key="3">
    <source>
        <dbReference type="ARBA" id="ARBA00022692"/>
    </source>
</evidence>
<evidence type="ECO:0000313" key="12">
    <source>
        <dbReference type="Proteomes" id="UP001148018"/>
    </source>
</evidence>
<evidence type="ECO:0000256" key="7">
    <source>
        <dbReference type="PIRSR" id="PIRSR600175-2"/>
    </source>
</evidence>
<comment type="subcellular location">
    <subcellularLocation>
        <location evidence="1">Membrane</location>
        <topology evidence="1">Multi-pass membrane protein</topology>
    </subcellularLocation>
</comment>
<feature type="binding site" evidence="6">
    <location>
        <position position="55"/>
    </location>
    <ligand>
        <name>Na(+)</name>
        <dbReference type="ChEBI" id="CHEBI:29101"/>
        <label>1</label>
    </ligand>
</feature>
<evidence type="ECO:0000256" key="4">
    <source>
        <dbReference type="ARBA" id="ARBA00022989"/>
    </source>
</evidence>
<protein>
    <recommendedName>
        <fullName evidence="8">Transporter</fullName>
    </recommendedName>
</protein>
<dbReference type="Proteomes" id="UP001148018">
    <property type="component" value="Unassembled WGS sequence"/>
</dbReference>
<dbReference type="GO" id="GO:0005332">
    <property type="term" value="F:gamma-aminobutyric acid:sodium:chloride symporter activity"/>
    <property type="evidence" value="ECO:0007669"/>
    <property type="project" value="TreeGrafter"/>
</dbReference>
<dbReference type="GO" id="GO:0042995">
    <property type="term" value="C:cell projection"/>
    <property type="evidence" value="ECO:0007669"/>
    <property type="project" value="TreeGrafter"/>
</dbReference>
<dbReference type="PANTHER" id="PTHR11616">
    <property type="entry name" value="SODIUM/CHLORIDE DEPENDENT TRANSPORTER"/>
    <property type="match status" value="1"/>
</dbReference>
<feature type="transmembrane region" description="Helical" evidence="10">
    <location>
        <begin position="280"/>
        <end position="305"/>
    </location>
</feature>
<keyword evidence="2 8" id="KW-0813">Transport</keyword>
<feature type="transmembrane region" description="Helical" evidence="10">
    <location>
        <begin position="49"/>
        <end position="66"/>
    </location>
</feature>
<evidence type="ECO:0000256" key="6">
    <source>
        <dbReference type="PIRSR" id="PIRSR600175-1"/>
    </source>
</evidence>
<feature type="transmembrane region" description="Helical" evidence="10">
    <location>
        <begin position="393"/>
        <end position="409"/>
    </location>
</feature>
<evidence type="ECO:0000256" key="1">
    <source>
        <dbReference type="ARBA" id="ARBA00004141"/>
    </source>
</evidence>
<organism evidence="11 12">
    <name type="scientific">Muraenolepis orangiensis</name>
    <name type="common">Patagonian moray cod</name>
    <dbReference type="NCBI Taxonomy" id="630683"/>
    <lineage>
        <taxon>Eukaryota</taxon>
        <taxon>Metazoa</taxon>
        <taxon>Chordata</taxon>
        <taxon>Craniata</taxon>
        <taxon>Vertebrata</taxon>
        <taxon>Euteleostomi</taxon>
        <taxon>Actinopterygii</taxon>
        <taxon>Neopterygii</taxon>
        <taxon>Teleostei</taxon>
        <taxon>Neoteleostei</taxon>
        <taxon>Acanthomorphata</taxon>
        <taxon>Zeiogadaria</taxon>
        <taxon>Gadariae</taxon>
        <taxon>Gadiformes</taxon>
        <taxon>Muraenolepidoidei</taxon>
        <taxon>Muraenolepididae</taxon>
        <taxon>Muraenolepis</taxon>
    </lineage>
</organism>
<feature type="binding site" evidence="6">
    <location>
        <position position="62"/>
    </location>
    <ligand>
        <name>Na(+)</name>
        <dbReference type="ChEBI" id="CHEBI:29101"/>
        <label>1</label>
    </ligand>
</feature>
<keyword evidence="6" id="KW-0479">Metal-binding</keyword>
<sequence length="410" mass="45372">MADQGAPETERAALQNRSQPRKPTSSLGVQEAWEEGLVARGQWANKTEFLLAVAGQIIGLGNVWRFPYLCYKNGGGVFFVPYLLFLVVCGVPLFLLETSLGHSFQARLPWSHCNNPWNTDACVLFDQHNRSSGVVLPKNATSPVMEFWEREVLKMSSSLDELGPVNWKLALCLAAVWILCYFCVWKGVKSTGKVVYLTATFPYLMLFVLLVRGATLPGAFQGVVYYLRPNTTRLADPQKVVVLWGNFVAGFAIFSVLGFMAQEQGVDISQKVVVLWGKDTFLLCLLNSSTSFVAGFAIFSVLGFMAQEQGVDISQVAQSGPGLAFTTFPRAVAMMPYPHLLSDLYPRMIRRGRRRELVLLALCLTCFLLGLTMVTPGGVYIFEIYDHHSCSGASMLLLAIFQSVAVGWVY</sequence>
<keyword evidence="3 8" id="KW-0812">Transmembrane</keyword>
<evidence type="ECO:0000256" key="10">
    <source>
        <dbReference type="SAM" id="Phobius"/>
    </source>
</evidence>
<evidence type="ECO:0000256" key="9">
    <source>
        <dbReference type="SAM" id="MobiDB-lite"/>
    </source>
</evidence>
<feature type="transmembrane region" description="Helical" evidence="10">
    <location>
        <begin position="78"/>
        <end position="96"/>
    </location>
</feature>
<feature type="binding site" evidence="6">
    <location>
        <position position="287"/>
    </location>
    <ligand>
        <name>Na(+)</name>
        <dbReference type="ChEBI" id="CHEBI:29101"/>
        <label>1</label>
    </ligand>
</feature>